<keyword evidence="1" id="KW-1133">Transmembrane helix</keyword>
<evidence type="ECO:0000256" key="1">
    <source>
        <dbReference type="SAM" id="Phobius"/>
    </source>
</evidence>
<reference evidence="2 3" key="2">
    <citation type="journal article" date="2012" name="Stand. Genomic Sci.">
        <title>Complete Genome Sequence of Clostridium clariflavum DSM 19732.</title>
        <authorList>
            <person name="Izquierdo J.A."/>
            <person name="Goodwin L."/>
            <person name="Davenport K.W."/>
            <person name="Teshima H."/>
            <person name="Bruce D."/>
            <person name="Detter C."/>
            <person name="Tapia R."/>
            <person name="Han S."/>
            <person name="Land M."/>
            <person name="Hauser L."/>
            <person name="Jeffries C.D."/>
            <person name="Han J."/>
            <person name="Pitluck S."/>
            <person name="Nolan M."/>
            <person name="Chen A."/>
            <person name="Huntemann M."/>
            <person name="Mavromatis K."/>
            <person name="Mikhailova N."/>
            <person name="Liolios K."/>
            <person name="Woyke T."/>
            <person name="Lynd L.R."/>
        </authorList>
    </citation>
    <scope>NUCLEOTIDE SEQUENCE [LARGE SCALE GENOMIC DNA]</scope>
    <source>
        <strain evidence="3">DSM 19732 / NBRC 101661 / EBR45</strain>
    </source>
</reference>
<dbReference type="HOGENOM" id="CLU_2354878_0_0_9"/>
<proteinExistence type="predicted"/>
<dbReference type="OrthoDB" id="1739702at2"/>
<name>G8LZY9_ACECE</name>
<evidence type="ECO:0000313" key="3">
    <source>
        <dbReference type="Proteomes" id="UP000005435"/>
    </source>
</evidence>
<dbReference type="eggNOG" id="ENOG502ZD7K">
    <property type="taxonomic scope" value="Bacteria"/>
</dbReference>
<dbReference type="AlphaFoldDB" id="G8LZY9"/>
<reference evidence="3" key="1">
    <citation type="submission" date="2011-12" db="EMBL/GenBank/DDBJ databases">
        <title>Complete sequence of Clostridium clariflavum DSM 19732.</title>
        <authorList>
            <consortium name="US DOE Joint Genome Institute"/>
            <person name="Lucas S."/>
            <person name="Han J."/>
            <person name="Lapidus A."/>
            <person name="Cheng J.-F."/>
            <person name="Goodwin L."/>
            <person name="Pitluck S."/>
            <person name="Peters L."/>
            <person name="Teshima H."/>
            <person name="Detter J.C."/>
            <person name="Han C."/>
            <person name="Tapia R."/>
            <person name="Land M."/>
            <person name="Hauser L."/>
            <person name="Kyrpides N."/>
            <person name="Ivanova N."/>
            <person name="Pagani I."/>
            <person name="Kitzmiller T."/>
            <person name="Lynd L."/>
            <person name="Izquierdo J."/>
            <person name="Woyke T."/>
        </authorList>
    </citation>
    <scope>NUCLEOTIDE SEQUENCE [LARGE SCALE GENOMIC DNA]</scope>
    <source>
        <strain evidence="3">DSM 19732 / NBRC 101661 / EBR45</strain>
    </source>
</reference>
<dbReference type="KEGG" id="ccl:Clocl_2509"/>
<dbReference type="STRING" id="720554.Clocl_2509"/>
<keyword evidence="1" id="KW-0472">Membrane</keyword>
<gene>
    <name evidence="2" type="ordered locus">Clocl_2509</name>
</gene>
<sequence>MHELSINYSVSVFFVVLFSASILNLLKQHFIFQITGIAFLFMFLIIKISKLFETNSNISLADLYYSILPILSSMGACLVAMALGFWIFPPIRRALKVKKGI</sequence>
<accession>G8LZY9</accession>
<dbReference type="Proteomes" id="UP000005435">
    <property type="component" value="Chromosome"/>
</dbReference>
<protein>
    <submittedName>
        <fullName evidence="2">Uncharacterized protein</fullName>
    </submittedName>
</protein>
<keyword evidence="3" id="KW-1185">Reference proteome</keyword>
<keyword evidence="1" id="KW-0812">Transmembrane</keyword>
<dbReference type="RefSeq" id="WP_014255644.1">
    <property type="nucleotide sequence ID" value="NC_016627.1"/>
</dbReference>
<feature type="transmembrane region" description="Helical" evidence="1">
    <location>
        <begin position="6"/>
        <end position="23"/>
    </location>
</feature>
<organism evidence="2 3">
    <name type="scientific">Acetivibrio clariflavus (strain DSM 19732 / NBRC 101661 / EBR45)</name>
    <name type="common">Clostridium clariflavum</name>
    <dbReference type="NCBI Taxonomy" id="720554"/>
    <lineage>
        <taxon>Bacteria</taxon>
        <taxon>Bacillati</taxon>
        <taxon>Bacillota</taxon>
        <taxon>Clostridia</taxon>
        <taxon>Eubacteriales</taxon>
        <taxon>Oscillospiraceae</taxon>
        <taxon>Acetivibrio</taxon>
    </lineage>
</organism>
<evidence type="ECO:0000313" key="2">
    <source>
        <dbReference type="EMBL" id="AEV69079.1"/>
    </source>
</evidence>
<dbReference type="EMBL" id="CP003065">
    <property type="protein sequence ID" value="AEV69079.1"/>
    <property type="molecule type" value="Genomic_DNA"/>
</dbReference>
<feature type="transmembrane region" description="Helical" evidence="1">
    <location>
        <begin position="64"/>
        <end position="88"/>
    </location>
</feature>
<feature type="transmembrane region" description="Helical" evidence="1">
    <location>
        <begin position="30"/>
        <end position="52"/>
    </location>
</feature>